<proteinExistence type="predicted"/>
<organism evidence="1 2">
    <name type="scientific">Rubus argutus</name>
    <name type="common">Southern blackberry</name>
    <dbReference type="NCBI Taxonomy" id="59490"/>
    <lineage>
        <taxon>Eukaryota</taxon>
        <taxon>Viridiplantae</taxon>
        <taxon>Streptophyta</taxon>
        <taxon>Embryophyta</taxon>
        <taxon>Tracheophyta</taxon>
        <taxon>Spermatophyta</taxon>
        <taxon>Magnoliopsida</taxon>
        <taxon>eudicotyledons</taxon>
        <taxon>Gunneridae</taxon>
        <taxon>Pentapetalae</taxon>
        <taxon>rosids</taxon>
        <taxon>fabids</taxon>
        <taxon>Rosales</taxon>
        <taxon>Rosaceae</taxon>
        <taxon>Rosoideae</taxon>
        <taxon>Rosoideae incertae sedis</taxon>
        <taxon>Rubus</taxon>
    </lineage>
</organism>
<dbReference type="AlphaFoldDB" id="A0AAW1X307"/>
<protein>
    <recommendedName>
        <fullName evidence="3">F-box domain-containing protein</fullName>
    </recommendedName>
</protein>
<name>A0AAW1X307_RUBAR</name>
<evidence type="ECO:0000313" key="2">
    <source>
        <dbReference type="Proteomes" id="UP001457282"/>
    </source>
</evidence>
<comment type="caution">
    <text evidence="1">The sequence shown here is derived from an EMBL/GenBank/DDBJ whole genome shotgun (WGS) entry which is preliminary data.</text>
</comment>
<accession>A0AAW1X307</accession>
<reference evidence="1 2" key="1">
    <citation type="journal article" date="2023" name="G3 (Bethesda)">
        <title>A chromosome-length genome assembly and annotation of blackberry (Rubus argutus, cv. 'Hillquist').</title>
        <authorList>
            <person name="Bruna T."/>
            <person name="Aryal R."/>
            <person name="Dudchenko O."/>
            <person name="Sargent D.J."/>
            <person name="Mead D."/>
            <person name="Buti M."/>
            <person name="Cavallini A."/>
            <person name="Hytonen T."/>
            <person name="Andres J."/>
            <person name="Pham M."/>
            <person name="Weisz D."/>
            <person name="Mascagni F."/>
            <person name="Usai G."/>
            <person name="Natali L."/>
            <person name="Bassil N."/>
            <person name="Fernandez G.E."/>
            <person name="Lomsadze A."/>
            <person name="Armour M."/>
            <person name="Olukolu B."/>
            <person name="Poorten T."/>
            <person name="Britton C."/>
            <person name="Davik J."/>
            <person name="Ashrafi H."/>
            <person name="Aiden E.L."/>
            <person name="Borodovsky M."/>
            <person name="Worthington M."/>
        </authorList>
    </citation>
    <scope>NUCLEOTIDE SEQUENCE [LARGE SCALE GENOMIC DNA]</scope>
    <source>
        <strain evidence="1">PI 553951</strain>
    </source>
</reference>
<sequence length="202" mass="23093">MDVECRLHQKSWSKLQSELLGFITTKLGSVDVIRFRAVCNCWKRAATSYISSPGHKLMPQTLMLMIPSGEKKDAHTRRFFNLAENKTFTLKNVFRDFRRPGVWVHHMDGWCLWMRQENWISLIRFLEIGLNSHQFGLLLTLSDGKLTPNFSDVFSSNKNSVTNFSISGQFYDPLPFWIVPNPWSSSVIYGAPSSSSLSGPQA</sequence>
<dbReference type="Proteomes" id="UP001457282">
    <property type="component" value="Unassembled WGS sequence"/>
</dbReference>
<evidence type="ECO:0000313" key="1">
    <source>
        <dbReference type="EMBL" id="KAK9931253.1"/>
    </source>
</evidence>
<evidence type="ECO:0008006" key="3">
    <source>
        <dbReference type="Google" id="ProtNLM"/>
    </source>
</evidence>
<gene>
    <name evidence="1" type="ORF">M0R45_018537</name>
</gene>
<keyword evidence="2" id="KW-1185">Reference proteome</keyword>
<dbReference type="EMBL" id="JBEDUW010000004">
    <property type="protein sequence ID" value="KAK9931253.1"/>
    <property type="molecule type" value="Genomic_DNA"/>
</dbReference>
<dbReference type="Gene3D" id="1.20.1280.50">
    <property type="match status" value="1"/>
</dbReference>